<dbReference type="Pfam" id="PF00078">
    <property type="entry name" value="RVT_1"/>
    <property type="match status" value="1"/>
</dbReference>
<dbReference type="PROSITE" id="PS50878">
    <property type="entry name" value="RT_POL"/>
    <property type="match status" value="1"/>
</dbReference>
<comment type="caution">
    <text evidence="2">The sequence shown here is derived from an EMBL/GenBank/DDBJ whole genome shotgun (WGS) entry which is preliminary data.</text>
</comment>
<evidence type="ECO:0000313" key="3">
    <source>
        <dbReference type="Proteomes" id="UP001627154"/>
    </source>
</evidence>
<protein>
    <recommendedName>
        <fullName evidence="1">Reverse transcriptase domain-containing protein</fullName>
    </recommendedName>
</protein>
<sequence length="295" mass="32583">MTKNSQSIGELSCRQSCHLSLNRLSSKEFADAIISYNTRQSVTKPYDPKPLTKSCQGLPSERDKITFLDVEGAFDNVNVDILLERLASLGCTRRIVKFVQFVTCKHLMLTEGAATAMRLCQGVPQGTVLSPLLYSLYVASLSVGLPPGVCASQFADDVLVSVEATNPAEEVVALESAIETPGGNLDSIGLGISPFKTKLINFNDRNIQPESQRVKIQEHVVSSCSHTKFLGVIFDYRLSFKEHINYVKKKLHLNNEYHEIFVWRILGTTPGYAADRISAPSWIMEASSTYGMSLD</sequence>
<evidence type="ECO:0000259" key="1">
    <source>
        <dbReference type="PROSITE" id="PS50878"/>
    </source>
</evidence>
<dbReference type="EMBL" id="JBJJXI010000050">
    <property type="protein sequence ID" value="KAL3400878.1"/>
    <property type="molecule type" value="Genomic_DNA"/>
</dbReference>
<accession>A0ABD2X7G2</accession>
<dbReference type="InterPro" id="IPR000477">
    <property type="entry name" value="RT_dom"/>
</dbReference>
<keyword evidence="3" id="KW-1185">Reference proteome</keyword>
<dbReference type="GO" id="GO:0071897">
    <property type="term" value="P:DNA biosynthetic process"/>
    <property type="evidence" value="ECO:0007669"/>
    <property type="project" value="UniProtKB-ARBA"/>
</dbReference>
<proteinExistence type="predicted"/>
<reference evidence="2 3" key="1">
    <citation type="journal article" date="2024" name="bioRxiv">
        <title>A reference genome for Trichogramma kaykai: A tiny desert-dwelling parasitoid wasp with competing sex-ratio distorters.</title>
        <authorList>
            <person name="Culotta J."/>
            <person name="Lindsey A.R."/>
        </authorList>
    </citation>
    <scope>NUCLEOTIDE SEQUENCE [LARGE SCALE GENOMIC DNA]</scope>
    <source>
        <strain evidence="2 3">KSX58</strain>
    </source>
</reference>
<gene>
    <name evidence="2" type="ORF">TKK_006011</name>
</gene>
<evidence type="ECO:0000313" key="2">
    <source>
        <dbReference type="EMBL" id="KAL3400878.1"/>
    </source>
</evidence>
<dbReference type="InterPro" id="IPR043502">
    <property type="entry name" value="DNA/RNA_pol_sf"/>
</dbReference>
<name>A0ABD2X7G2_9HYME</name>
<feature type="domain" description="Reverse transcriptase" evidence="1">
    <location>
        <begin position="1"/>
        <end position="234"/>
    </location>
</feature>
<organism evidence="2 3">
    <name type="scientific">Trichogramma kaykai</name>
    <dbReference type="NCBI Taxonomy" id="54128"/>
    <lineage>
        <taxon>Eukaryota</taxon>
        <taxon>Metazoa</taxon>
        <taxon>Ecdysozoa</taxon>
        <taxon>Arthropoda</taxon>
        <taxon>Hexapoda</taxon>
        <taxon>Insecta</taxon>
        <taxon>Pterygota</taxon>
        <taxon>Neoptera</taxon>
        <taxon>Endopterygota</taxon>
        <taxon>Hymenoptera</taxon>
        <taxon>Apocrita</taxon>
        <taxon>Proctotrupomorpha</taxon>
        <taxon>Chalcidoidea</taxon>
        <taxon>Trichogrammatidae</taxon>
        <taxon>Trichogramma</taxon>
    </lineage>
</organism>
<dbReference type="Proteomes" id="UP001627154">
    <property type="component" value="Unassembled WGS sequence"/>
</dbReference>
<dbReference type="AlphaFoldDB" id="A0ABD2X7G2"/>
<dbReference type="PANTHER" id="PTHR33332">
    <property type="entry name" value="REVERSE TRANSCRIPTASE DOMAIN-CONTAINING PROTEIN"/>
    <property type="match status" value="1"/>
</dbReference>
<dbReference type="SUPFAM" id="SSF56672">
    <property type="entry name" value="DNA/RNA polymerases"/>
    <property type="match status" value="1"/>
</dbReference>